<name>A0A182G0E6_ANOAL</name>
<evidence type="ECO:0000256" key="3">
    <source>
        <dbReference type="ARBA" id="ARBA00022692"/>
    </source>
</evidence>
<dbReference type="VEuPathDB" id="VectorBase:AALB20_030319"/>
<feature type="transmembrane region" description="Helical" evidence="8">
    <location>
        <begin position="174"/>
        <end position="195"/>
    </location>
</feature>
<feature type="transmembrane region" description="Helical" evidence="8">
    <location>
        <begin position="70"/>
        <end position="93"/>
    </location>
</feature>
<comment type="similarity">
    <text evidence="8">Belongs to the insect chemoreceptor superfamily. Gustatory receptor (GR) family.</text>
</comment>
<dbReference type="PANTHER" id="PTHR21143">
    <property type="entry name" value="INVERTEBRATE GUSTATORY RECEPTOR"/>
    <property type="match status" value="1"/>
</dbReference>
<evidence type="ECO:0000256" key="2">
    <source>
        <dbReference type="ARBA" id="ARBA00022475"/>
    </source>
</evidence>
<dbReference type="GO" id="GO:0030424">
    <property type="term" value="C:axon"/>
    <property type="evidence" value="ECO:0007669"/>
    <property type="project" value="TreeGrafter"/>
</dbReference>
<dbReference type="GO" id="GO:0005886">
    <property type="term" value="C:plasma membrane"/>
    <property type="evidence" value="ECO:0007669"/>
    <property type="project" value="UniProtKB-SubCell"/>
</dbReference>
<dbReference type="AlphaFoldDB" id="A0A182G0E6"/>
<evidence type="ECO:0000256" key="6">
    <source>
        <dbReference type="ARBA" id="ARBA00023170"/>
    </source>
</evidence>
<evidence type="ECO:0000256" key="1">
    <source>
        <dbReference type="ARBA" id="ARBA00004651"/>
    </source>
</evidence>
<dbReference type="VEuPathDB" id="VectorBase:AALB015725"/>
<reference evidence="9 10" key="1">
    <citation type="journal article" date="2017" name="G3 (Bethesda)">
        <title>The Physical Genome Mapping of Anopheles albimanus Corrected Scaffold Misassemblies and Identified Interarm Rearrangements in Genus Anopheles.</title>
        <authorList>
            <person name="Artemov G.N."/>
            <person name="Peery A.N."/>
            <person name="Jiang X."/>
            <person name="Tu Z."/>
            <person name="Stegniy V.N."/>
            <person name="Sharakhova M.V."/>
            <person name="Sharakhov I.V."/>
        </authorList>
    </citation>
    <scope>NUCLEOTIDE SEQUENCE [LARGE SCALE GENOMIC DNA]</scope>
    <source>
        <strain evidence="9 10">ALBI9_A</strain>
    </source>
</reference>
<evidence type="ECO:0000256" key="7">
    <source>
        <dbReference type="ARBA" id="ARBA00023224"/>
    </source>
</evidence>
<evidence type="ECO:0000256" key="8">
    <source>
        <dbReference type="RuleBase" id="RU363108"/>
    </source>
</evidence>
<keyword evidence="7 8" id="KW-0807">Transducer</keyword>
<comment type="caution">
    <text evidence="8">Lacks conserved residue(s) required for the propagation of feature annotation.</text>
</comment>
<dbReference type="RefSeq" id="XP_035773409.1">
    <property type="nucleotide sequence ID" value="XM_035917516.1"/>
</dbReference>
<reference evidence="9" key="2">
    <citation type="submission" date="2022-08" db="UniProtKB">
        <authorList>
            <consortium name="EnsemblMetazoa"/>
        </authorList>
    </citation>
    <scope>IDENTIFICATION</scope>
    <source>
        <strain evidence="9">STECLA/ALBI9_A</strain>
    </source>
</reference>
<dbReference type="PANTHER" id="PTHR21143:SF104">
    <property type="entry name" value="GUSTATORY RECEPTOR 8A-RELATED"/>
    <property type="match status" value="1"/>
</dbReference>
<protein>
    <recommendedName>
        <fullName evidence="8">Gustatory receptor</fullName>
    </recommendedName>
</protein>
<evidence type="ECO:0000313" key="10">
    <source>
        <dbReference type="Proteomes" id="UP000069272"/>
    </source>
</evidence>
<proteinExistence type="inferred from homology"/>
<keyword evidence="5 8" id="KW-0472">Membrane</keyword>
<dbReference type="GO" id="GO:0030425">
    <property type="term" value="C:dendrite"/>
    <property type="evidence" value="ECO:0007669"/>
    <property type="project" value="TreeGrafter"/>
</dbReference>
<dbReference type="RefSeq" id="XP_035773408.1">
    <property type="nucleotide sequence ID" value="XM_035917515.1"/>
</dbReference>
<keyword evidence="10" id="KW-1185">Reference proteome</keyword>
<keyword evidence="6 8" id="KW-0675">Receptor</keyword>
<dbReference type="GO" id="GO:0043025">
    <property type="term" value="C:neuronal cell body"/>
    <property type="evidence" value="ECO:0007669"/>
    <property type="project" value="TreeGrafter"/>
</dbReference>
<dbReference type="Pfam" id="PF08395">
    <property type="entry name" value="7tm_7"/>
    <property type="match status" value="1"/>
</dbReference>
<dbReference type="GO" id="GO:0050909">
    <property type="term" value="P:sensory perception of taste"/>
    <property type="evidence" value="ECO:0007669"/>
    <property type="project" value="InterPro"/>
</dbReference>
<dbReference type="GO" id="GO:0007635">
    <property type="term" value="P:chemosensory behavior"/>
    <property type="evidence" value="ECO:0007669"/>
    <property type="project" value="TreeGrafter"/>
</dbReference>
<evidence type="ECO:0000256" key="4">
    <source>
        <dbReference type="ARBA" id="ARBA00022989"/>
    </source>
</evidence>
<keyword evidence="2 8" id="KW-1003">Cell membrane</keyword>
<dbReference type="Proteomes" id="UP000069272">
    <property type="component" value="Chromosome 2R"/>
</dbReference>
<dbReference type="GO" id="GO:0007165">
    <property type="term" value="P:signal transduction"/>
    <property type="evidence" value="ECO:0007669"/>
    <property type="project" value="UniProtKB-KW"/>
</dbReference>
<accession>A0A182G0E6</accession>
<keyword evidence="4 8" id="KW-1133">Transmembrane helix</keyword>
<dbReference type="EnsemblMetazoa" id="AALB015725-RA">
    <property type="protein sequence ID" value="AALB015725-PA"/>
    <property type="gene ID" value="AALB015725"/>
</dbReference>
<comment type="subcellular location">
    <subcellularLocation>
        <location evidence="1 8">Cell membrane</location>
        <topology evidence="1 8">Multi-pass membrane protein</topology>
    </subcellularLocation>
</comment>
<dbReference type="GeneID" id="118456609"/>
<evidence type="ECO:0000313" key="9">
    <source>
        <dbReference type="EnsemblMetazoa" id="AALB015725-PA"/>
    </source>
</evidence>
<organism evidence="9 10">
    <name type="scientific">Anopheles albimanus</name>
    <name type="common">New world malaria mosquito</name>
    <dbReference type="NCBI Taxonomy" id="7167"/>
    <lineage>
        <taxon>Eukaryota</taxon>
        <taxon>Metazoa</taxon>
        <taxon>Ecdysozoa</taxon>
        <taxon>Arthropoda</taxon>
        <taxon>Hexapoda</taxon>
        <taxon>Insecta</taxon>
        <taxon>Pterygota</taxon>
        <taxon>Neoptera</taxon>
        <taxon>Endopterygota</taxon>
        <taxon>Diptera</taxon>
        <taxon>Nematocera</taxon>
        <taxon>Culicoidea</taxon>
        <taxon>Culicidae</taxon>
        <taxon>Anophelinae</taxon>
        <taxon>Anopheles</taxon>
    </lineage>
</organism>
<sequence length="391" mass="43605">MFEASSIFDAIRPIYRASKLTGIFLDTIDYQKQEIVRTVQDQVALVCAVSLDLYALKVSVSQPLVYSDSILLNAGMYCSIILGFLVSLCVPLCNRIFGRRMYRVFKSLHQVDTVLLENGYQVNHQLNFLISCAYLAVPIITNILLGSTAILLKFSDHPVSRLGMLDMVVFLRSSLAFTIFGTFSCIALTSIYLRFKSLNEVIRKKFTSNISDNAVTPPESDATVIATVRCYGALHEKLCDAVQDFNYCFSLQILLMLASAFGFVLFSIFGIIHALSQSTAKIDHNLTFNNILYGGIYLSFIISVVICGSLVSSEGKRTAVMVHKAICYQYYGAAVIRQIKFLSQQLSNNNSQVSCLLYEFQWSFLVSVMASLVMHIVILIQFDIADIASKV</sequence>
<dbReference type="InterPro" id="IPR013604">
    <property type="entry name" value="7TM_chemorcpt"/>
</dbReference>
<feature type="transmembrane region" description="Helical" evidence="8">
    <location>
        <begin position="362"/>
        <end position="382"/>
    </location>
</feature>
<feature type="transmembrane region" description="Helical" evidence="8">
    <location>
        <begin position="128"/>
        <end position="154"/>
    </location>
</feature>
<comment type="function">
    <text evidence="8">Gustatory receptor which mediates acceptance or avoidance behavior, depending on its substrates.</text>
</comment>
<feature type="transmembrane region" description="Helical" evidence="8">
    <location>
        <begin position="291"/>
        <end position="311"/>
    </location>
</feature>
<dbReference type="GO" id="GO:0008049">
    <property type="term" value="P:male courtship behavior"/>
    <property type="evidence" value="ECO:0007669"/>
    <property type="project" value="TreeGrafter"/>
</dbReference>
<keyword evidence="3 8" id="KW-0812">Transmembrane</keyword>
<dbReference type="STRING" id="7167.A0A182G0E6"/>
<feature type="transmembrane region" description="Helical" evidence="8">
    <location>
        <begin position="253"/>
        <end position="276"/>
    </location>
</feature>
<evidence type="ECO:0000256" key="5">
    <source>
        <dbReference type="ARBA" id="ARBA00023136"/>
    </source>
</evidence>